<feature type="region of interest" description="Disordered" evidence="1">
    <location>
        <begin position="303"/>
        <end position="337"/>
    </location>
</feature>
<protein>
    <recommendedName>
        <fullName evidence="2">Dipeptidylpeptidase IV N-terminal domain-containing protein</fullName>
    </recommendedName>
</protein>
<dbReference type="RefSeq" id="WP_184975219.1">
    <property type="nucleotide sequence ID" value="NZ_JACHIN010000025.1"/>
</dbReference>
<evidence type="ECO:0000256" key="1">
    <source>
        <dbReference type="SAM" id="MobiDB-lite"/>
    </source>
</evidence>
<feature type="compositionally biased region" description="Low complexity" evidence="1">
    <location>
        <begin position="317"/>
        <end position="326"/>
    </location>
</feature>
<name>A0A7W8AEK0_9ACTN</name>
<gene>
    <name evidence="3" type="ORF">HNR40_010245</name>
</gene>
<dbReference type="SUPFAM" id="SSF82171">
    <property type="entry name" value="DPP6 N-terminal domain-like"/>
    <property type="match status" value="1"/>
</dbReference>
<comment type="caution">
    <text evidence="3">The sequence shown here is derived from an EMBL/GenBank/DDBJ whole genome shotgun (WGS) entry which is preliminary data.</text>
</comment>
<dbReference type="Gene3D" id="2.140.10.30">
    <property type="entry name" value="Dipeptidylpeptidase IV, N-terminal domain"/>
    <property type="match status" value="1"/>
</dbReference>
<dbReference type="GO" id="GO:0006508">
    <property type="term" value="P:proteolysis"/>
    <property type="evidence" value="ECO:0007669"/>
    <property type="project" value="InterPro"/>
</dbReference>
<organism evidence="3 4">
    <name type="scientific">Nonomuraea endophytica</name>
    <dbReference type="NCBI Taxonomy" id="714136"/>
    <lineage>
        <taxon>Bacteria</taxon>
        <taxon>Bacillati</taxon>
        <taxon>Actinomycetota</taxon>
        <taxon>Actinomycetes</taxon>
        <taxon>Streptosporangiales</taxon>
        <taxon>Streptosporangiaceae</taxon>
        <taxon>Nonomuraea</taxon>
    </lineage>
</organism>
<evidence type="ECO:0000313" key="3">
    <source>
        <dbReference type="EMBL" id="MBB5084734.1"/>
    </source>
</evidence>
<dbReference type="EMBL" id="JACHIN010000025">
    <property type="protein sequence ID" value="MBB5084734.1"/>
    <property type="molecule type" value="Genomic_DNA"/>
</dbReference>
<proteinExistence type="predicted"/>
<dbReference type="Pfam" id="PF00930">
    <property type="entry name" value="DPPIV_N"/>
    <property type="match status" value="1"/>
</dbReference>
<evidence type="ECO:0000259" key="2">
    <source>
        <dbReference type="Pfam" id="PF00930"/>
    </source>
</evidence>
<dbReference type="Proteomes" id="UP000568380">
    <property type="component" value="Unassembled WGS sequence"/>
</dbReference>
<feature type="domain" description="Dipeptidylpeptidase IV N-terminal" evidence="2">
    <location>
        <begin position="47"/>
        <end position="138"/>
    </location>
</feature>
<dbReference type="AlphaFoldDB" id="A0A7W8AEK0"/>
<accession>A0A7W8AEK0</accession>
<sequence length="354" mass="38121">MDTLPAQLARTKRFTFGTPRHLTVCPDGRTVYFLRSKAGDDPLSCLWALDCATGEERHLNTPGQVVAPRPDPAGRRIAYVSRGALRVNHDGDDHAVAEPDGEEITYGLPEYVAAEEMGRDRGYWWAPDGRSLLVARGDAWVRLVPGLPARTAAGGLVTSADLEDTRRLLLAGHPVTPAGLQLEEVVAIDGETILFTASDEPSQAHLWAYRTDSGLRRLSEEPGVHTGTSAGSTTVVISRTLSHHGPKITARPKGGRAVEIALAQPAHAGPLPSSTAAHPLWLSRSDRAVMSASTILRRLGQVGDTVSRHTHARRSAARSPRSVRLSGAGRRPPSDTVRSAWMISAGVSPDIRRW</sequence>
<evidence type="ECO:0000313" key="4">
    <source>
        <dbReference type="Proteomes" id="UP000568380"/>
    </source>
</evidence>
<dbReference type="InterPro" id="IPR002469">
    <property type="entry name" value="Peptidase_S9B_N"/>
</dbReference>
<keyword evidence="4" id="KW-1185">Reference proteome</keyword>
<reference evidence="3 4" key="1">
    <citation type="submission" date="2020-08" db="EMBL/GenBank/DDBJ databases">
        <title>Genomic Encyclopedia of Type Strains, Phase IV (KMG-IV): sequencing the most valuable type-strain genomes for metagenomic binning, comparative biology and taxonomic classification.</title>
        <authorList>
            <person name="Goeker M."/>
        </authorList>
    </citation>
    <scope>NUCLEOTIDE SEQUENCE [LARGE SCALE GENOMIC DNA]</scope>
    <source>
        <strain evidence="3 4">DSM 45385</strain>
    </source>
</reference>